<dbReference type="PANTHER" id="PTHR34384">
    <property type="entry name" value="L-2,3-DIAMINOPROPANOATE--CITRATE LIGASE"/>
    <property type="match status" value="1"/>
</dbReference>
<dbReference type="Gene3D" id="1.10.510.40">
    <property type="match status" value="1"/>
</dbReference>
<feature type="domain" description="Aerobactin siderophore biosynthesis IucA/IucC N-terminal" evidence="2">
    <location>
        <begin position="172"/>
        <end position="423"/>
    </location>
</feature>
<feature type="domain" description="Aerobactin siderophore biosynthesis IucA/IucC-like C-terminal" evidence="3">
    <location>
        <begin position="467"/>
        <end position="609"/>
    </location>
</feature>
<evidence type="ECO:0000313" key="5">
    <source>
        <dbReference type="Proteomes" id="UP000325788"/>
    </source>
</evidence>
<dbReference type="InterPro" id="IPR022770">
    <property type="entry name" value="IucA/IucC-like_C"/>
</dbReference>
<dbReference type="GO" id="GO:0016881">
    <property type="term" value="F:acid-amino acid ligase activity"/>
    <property type="evidence" value="ECO:0007669"/>
    <property type="project" value="UniProtKB-ARBA"/>
</dbReference>
<dbReference type="GO" id="GO:0019290">
    <property type="term" value="P:siderophore biosynthetic process"/>
    <property type="evidence" value="ECO:0007669"/>
    <property type="project" value="InterPro"/>
</dbReference>
<proteinExistence type="predicted"/>
<evidence type="ECO:0000256" key="1">
    <source>
        <dbReference type="ARBA" id="ARBA00004924"/>
    </source>
</evidence>
<dbReference type="RefSeq" id="WP_151505388.1">
    <property type="nucleotide sequence ID" value="NZ_VXLD01000019.1"/>
</dbReference>
<accession>A0A5N4W501</accession>
<comment type="pathway">
    <text evidence="1">Siderophore biosynthesis.</text>
</comment>
<dbReference type="InterPro" id="IPR007310">
    <property type="entry name" value="Aerobactin_biosyn_IucA/IucC_N"/>
</dbReference>
<comment type="caution">
    <text evidence="4">The sequence shown here is derived from an EMBL/GenBank/DDBJ whole genome shotgun (WGS) entry which is preliminary data.</text>
</comment>
<sequence>MNTMLFSPTVTTQMILVDLVNSFLVEGYIPEHVIFTKTQALALLKDRFEQNFNALIETYLDQTSFALLFHTDFSEFIVLPLQQAIQQDWVIQPHMPAYQVWIQAEQNYQLRALSALDFFDVMQRLGYFSHCDTAKLETFRDDLQLTMMQSQLTAQHQIRTETWGLDYPAELFIQLEQYAGLRDRPYHPLAKLKDGFSAEEYLQFSPEFSQPIPLCWVAVKKEKLVFGQAVTQIETQQPAKIFLDHEQYAALEQELNQKEIGAEFLVLPMHIWQFKHIFSEKFAQELLDGVMIPLEFQSTEMYASSSLRSLLSASKPQDSLKLPLAVKSLGSLRFLPIVKMINGQKNQKLLQDAKKLDEVLNTRLWLCDENQWWAYLPHDPENLTPDNLTLFDEQPMHLAVQRRRIPAELLQQPYQIIPMASLGQCLAGEIYPFEFILKAQKLQSTKENIMATFKMLCRDFFDVNFRLFRLGLMGEIHGQNICIVLKQGLFTGFMLRDHDSLRIYLPWLQQQGLEDPQYLSPHDFRITLYHDSIEDLISYLQTLGIQVNLASILESVAEYYQLNAFELWQILAQALQKALNAVPFSDEARSALQHILFEEEHWPYKQLIRPLLEQENRTGSMPSRMGQTCNFFKKLQTAEKND</sequence>
<dbReference type="Pfam" id="PF04183">
    <property type="entry name" value="IucA_IucC"/>
    <property type="match status" value="1"/>
</dbReference>
<evidence type="ECO:0000259" key="3">
    <source>
        <dbReference type="Pfam" id="PF06276"/>
    </source>
</evidence>
<dbReference type="InterPro" id="IPR037455">
    <property type="entry name" value="LucA/IucC-like"/>
</dbReference>
<protein>
    <submittedName>
        <fullName evidence="4">IucA/IucC family siderophore biosynthesis protein</fullName>
    </submittedName>
</protein>
<evidence type="ECO:0000313" key="4">
    <source>
        <dbReference type="EMBL" id="KAB1851678.1"/>
    </source>
</evidence>
<dbReference type="Proteomes" id="UP000325788">
    <property type="component" value="Unassembled WGS sequence"/>
</dbReference>
<organism evidence="4 5">
    <name type="scientific">Acinetobacter tandoii</name>
    <dbReference type="NCBI Taxonomy" id="202954"/>
    <lineage>
        <taxon>Bacteria</taxon>
        <taxon>Pseudomonadati</taxon>
        <taxon>Pseudomonadota</taxon>
        <taxon>Gammaproteobacteria</taxon>
        <taxon>Moraxellales</taxon>
        <taxon>Moraxellaceae</taxon>
        <taxon>Acinetobacter</taxon>
    </lineage>
</organism>
<dbReference type="Pfam" id="PF06276">
    <property type="entry name" value="FhuF"/>
    <property type="match status" value="1"/>
</dbReference>
<reference evidence="4 5" key="1">
    <citation type="submission" date="2019-09" db="EMBL/GenBank/DDBJ databases">
        <title>Draft genome sequence of Acinetobacter tandoii W4-4-4 isolated from environmental water sample.</title>
        <authorList>
            <person name="Wee S.K."/>
            <person name="Yan B."/>
            <person name="Mustaffa S.B."/>
            <person name="Yap E.P.H."/>
        </authorList>
    </citation>
    <scope>NUCLEOTIDE SEQUENCE [LARGE SCALE GENOMIC DNA]</scope>
    <source>
        <strain evidence="4 5">W4-4-4</strain>
    </source>
</reference>
<name>A0A5N4W501_9GAMM</name>
<dbReference type="AlphaFoldDB" id="A0A5N4W501"/>
<dbReference type="PANTHER" id="PTHR34384:SF6">
    <property type="entry name" value="STAPHYLOFERRIN B SYNTHASE"/>
    <property type="match status" value="1"/>
</dbReference>
<dbReference type="EMBL" id="VXLD01000019">
    <property type="protein sequence ID" value="KAB1851678.1"/>
    <property type="molecule type" value="Genomic_DNA"/>
</dbReference>
<evidence type="ECO:0000259" key="2">
    <source>
        <dbReference type="Pfam" id="PF04183"/>
    </source>
</evidence>
<gene>
    <name evidence="4" type="ORF">F4W09_16190</name>
</gene>